<dbReference type="Pfam" id="PF13936">
    <property type="entry name" value="HTH_38"/>
    <property type="match status" value="1"/>
</dbReference>
<protein>
    <submittedName>
        <fullName evidence="2">Helix-turn-helix domain-containing protein</fullName>
    </submittedName>
</protein>
<evidence type="ECO:0000313" key="3">
    <source>
        <dbReference type="Proteomes" id="UP000554488"/>
    </source>
</evidence>
<feature type="domain" description="Transposase IS30-like HTH" evidence="1">
    <location>
        <begin position="6"/>
        <end position="47"/>
    </location>
</feature>
<reference evidence="2 3" key="1">
    <citation type="submission" date="2020-04" db="EMBL/GenBank/DDBJ databases">
        <authorList>
            <person name="Pieper L."/>
        </authorList>
    </citation>
    <scope>NUCLEOTIDE SEQUENCE [LARGE SCALE GENOMIC DNA]</scope>
    <source>
        <strain evidence="2 3">F22</strain>
    </source>
</reference>
<proteinExistence type="predicted"/>
<reference evidence="2 3" key="2">
    <citation type="submission" date="2020-07" db="EMBL/GenBank/DDBJ databases">
        <title>Bacterial metabolism rescues the inhibition of intestinal drug absorption by food and drug additives.</title>
        <authorList>
            <person name="Zou L."/>
            <person name="Spanogiannopoulos P."/>
            <person name="Chien H.-C."/>
            <person name="Pieper L.M."/>
            <person name="Cai W."/>
            <person name="Khuri N."/>
            <person name="Pottel J."/>
            <person name="Vora B."/>
            <person name="Ni Z."/>
            <person name="Tsakalozou E."/>
            <person name="Zhang W."/>
            <person name="Shoichet B.K."/>
            <person name="Giacomini K.M."/>
            <person name="Turnbaugh P.J."/>
        </authorList>
    </citation>
    <scope>NUCLEOTIDE SEQUENCE [LARGE SCALE GENOMIC DNA]</scope>
    <source>
        <strain evidence="2 3">F22</strain>
    </source>
</reference>
<organism evidence="2 3">
    <name type="scientific">Coprococcus comes</name>
    <dbReference type="NCBI Taxonomy" id="410072"/>
    <lineage>
        <taxon>Bacteria</taxon>
        <taxon>Bacillati</taxon>
        <taxon>Bacillota</taxon>
        <taxon>Clostridia</taxon>
        <taxon>Lachnospirales</taxon>
        <taxon>Lachnospiraceae</taxon>
        <taxon>Coprococcus</taxon>
    </lineage>
</organism>
<gene>
    <name evidence="2" type="ORF">HUU93_07045</name>
</gene>
<dbReference type="InterPro" id="IPR009057">
    <property type="entry name" value="Homeodomain-like_sf"/>
</dbReference>
<dbReference type="InterPro" id="IPR025246">
    <property type="entry name" value="IS30-like_HTH"/>
</dbReference>
<evidence type="ECO:0000313" key="2">
    <source>
        <dbReference type="EMBL" id="NUN86360.1"/>
    </source>
</evidence>
<accession>A0A849XXM3</accession>
<dbReference type="SUPFAM" id="SSF46689">
    <property type="entry name" value="Homeodomain-like"/>
    <property type="match status" value="1"/>
</dbReference>
<name>A0A849XXM3_9FIRM</name>
<dbReference type="Proteomes" id="UP000554488">
    <property type="component" value="Unassembled WGS sequence"/>
</dbReference>
<sequence length="60" mass="6877">MRKGNKRLTFADREKIEKMLKTGARVTEIAEAVGVHRATIYNEMKRGGEPYRAEVAQRTI</sequence>
<comment type="caution">
    <text evidence="2">The sequence shown here is derived from an EMBL/GenBank/DDBJ whole genome shotgun (WGS) entry which is preliminary data.</text>
</comment>
<dbReference type="Gene3D" id="1.10.10.60">
    <property type="entry name" value="Homeodomain-like"/>
    <property type="match status" value="1"/>
</dbReference>
<dbReference type="RefSeq" id="WP_175305635.1">
    <property type="nucleotide sequence ID" value="NZ_JABWDC010000020.1"/>
</dbReference>
<dbReference type="AlphaFoldDB" id="A0A849XXM3"/>
<evidence type="ECO:0000259" key="1">
    <source>
        <dbReference type="Pfam" id="PF13936"/>
    </source>
</evidence>
<dbReference type="EMBL" id="JABWDC010000020">
    <property type="protein sequence ID" value="NUN86360.1"/>
    <property type="molecule type" value="Genomic_DNA"/>
</dbReference>